<evidence type="ECO:0000313" key="12">
    <source>
        <dbReference type="EMBL" id="KAF3498826.1"/>
    </source>
</evidence>
<evidence type="ECO:0000256" key="10">
    <source>
        <dbReference type="SAM" id="Phobius"/>
    </source>
</evidence>
<evidence type="ECO:0000256" key="5">
    <source>
        <dbReference type="ARBA" id="ARBA00022771"/>
    </source>
</evidence>
<comment type="catalytic activity">
    <reaction evidence="1">
        <text>S-ubiquitinyl-[E2 ubiquitin-conjugating enzyme]-L-cysteine + [acceptor protein]-L-lysine = [E2 ubiquitin-conjugating enzyme]-L-cysteine + N(6)-ubiquitinyl-[acceptor protein]-L-lysine.</text>
        <dbReference type="EC" id="2.3.2.27"/>
    </reaction>
</comment>
<dbReference type="PANTHER" id="PTHR14155">
    <property type="entry name" value="RING FINGER DOMAIN-CONTAINING"/>
    <property type="match status" value="1"/>
</dbReference>
<evidence type="ECO:0000313" key="13">
    <source>
        <dbReference type="Proteomes" id="UP000266723"/>
    </source>
</evidence>
<evidence type="ECO:0000259" key="11">
    <source>
        <dbReference type="PROSITE" id="PS50089"/>
    </source>
</evidence>
<dbReference type="EMBL" id="QGKV02002055">
    <property type="protein sequence ID" value="KAF3498826.1"/>
    <property type="molecule type" value="Genomic_DNA"/>
</dbReference>
<dbReference type="PANTHER" id="PTHR14155:SF478">
    <property type="entry name" value="RING-H2 FINGER PROTEIN ATL81"/>
    <property type="match status" value="1"/>
</dbReference>
<keyword evidence="7" id="KW-0862">Zinc</keyword>
<evidence type="ECO:0000256" key="3">
    <source>
        <dbReference type="ARBA" id="ARBA00012483"/>
    </source>
</evidence>
<dbReference type="EC" id="2.3.2.27" evidence="3"/>
<evidence type="ECO:0000256" key="4">
    <source>
        <dbReference type="ARBA" id="ARBA00022723"/>
    </source>
</evidence>
<reference evidence="12 13" key="1">
    <citation type="journal article" date="2020" name="BMC Genomics">
        <title>Intraspecific diversification of the crop wild relative Brassica cretica Lam. using demographic model selection.</title>
        <authorList>
            <person name="Kioukis A."/>
            <person name="Michalopoulou V.A."/>
            <person name="Briers L."/>
            <person name="Pirintsos S."/>
            <person name="Studholme D.J."/>
            <person name="Pavlidis P."/>
            <person name="Sarris P.F."/>
        </authorList>
    </citation>
    <scope>NUCLEOTIDE SEQUENCE [LARGE SCALE GENOMIC DNA]</scope>
    <source>
        <strain evidence="13">cv. PFS-1207/04</strain>
    </source>
</reference>
<evidence type="ECO:0000256" key="9">
    <source>
        <dbReference type="PROSITE-ProRule" id="PRU00175"/>
    </source>
</evidence>
<dbReference type="Gene3D" id="3.30.420.10">
    <property type="entry name" value="Ribonuclease H-like superfamily/Ribonuclease H"/>
    <property type="match status" value="1"/>
</dbReference>
<dbReference type="Pfam" id="PF13456">
    <property type="entry name" value="RVT_3"/>
    <property type="match status" value="1"/>
</dbReference>
<evidence type="ECO:0000256" key="6">
    <source>
        <dbReference type="ARBA" id="ARBA00022786"/>
    </source>
</evidence>
<dbReference type="InterPro" id="IPR002156">
    <property type="entry name" value="RNaseH_domain"/>
</dbReference>
<keyword evidence="10" id="KW-0812">Transmembrane</keyword>
<dbReference type="Pfam" id="PF13639">
    <property type="entry name" value="zf-RING_2"/>
    <property type="match status" value="1"/>
</dbReference>
<keyword evidence="10" id="KW-0472">Membrane</keyword>
<organism evidence="12 13">
    <name type="scientific">Brassica cretica</name>
    <name type="common">Mustard</name>
    <dbReference type="NCBI Taxonomy" id="69181"/>
    <lineage>
        <taxon>Eukaryota</taxon>
        <taxon>Viridiplantae</taxon>
        <taxon>Streptophyta</taxon>
        <taxon>Embryophyta</taxon>
        <taxon>Tracheophyta</taxon>
        <taxon>Spermatophyta</taxon>
        <taxon>Magnoliopsida</taxon>
        <taxon>eudicotyledons</taxon>
        <taxon>Gunneridae</taxon>
        <taxon>Pentapetalae</taxon>
        <taxon>rosids</taxon>
        <taxon>malvids</taxon>
        <taxon>Brassicales</taxon>
        <taxon>Brassicaceae</taxon>
        <taxon>Brassiceae</taxon>
        <taxon>Brassica</taxon>
    </lineage>
</organism>
<comment type="caution">
    <text evidence="12">The sequence shown here is derived from an EMBL/GenBank/DDBJ whole genome shotgun (WGS) entry which is preliminary data.</text>
</comment>
<gene>
    <name evidence="12" type="ORF">DY000_02053125</name>
</gene>
<dbReference type="InterPro" id="IPR044730">
    <property type="entry name" value="RNase_H-like_dom_plant"/>
</dbReference>
<sequence>MSMPTTETNNIKPVRNLVSTPVTIYLTGGLLIILTGFFSFFFCGSFLKKLLNIWNNLRNRNRPSNLIQPSIPPEHAGLGSKIIQSFPEFPYSVKDRGMDQCSICLIDFMDDDTMRLISTCNHFFHTICIDLWFDSHKTCPVCRCELDVDQASQEKQPAIPEIDLVTSESHEERLSRDTLTTIVHEEHPTTTTIGINLDQTDDIENYERRMKEPNLRFWRSHSTGHSIVVKTETEQAAEKKEKEEFNIHIEISGECQFEDHMRNLPNRNLYCVRGTYSVQYYNSFVYHRLYTKCVFCGLQETVDHLFISCQFATSVWEAAPFSNVQATLGTTNFTSALQASRKLEQRIFQNREFDGRATLTKAITDAREWQQAQQEVHRAIELQTDPEIQPTSTIIINTDAAWKEETKTAGIAWIFYDVNGKPFRQGSGTEEWVSSPIMAEALAIREALLQARGHGHINIAIRSDAHILIRTINGRYQIKGLYGILQDIHNLTCYFSTSVFLFISRKDNVAADNLAKKALLNFFNCM</sequence>
<keyword evidence="13" id="KW-1185">Reference proteome</keyword>
<feature type="transmembrane region" description="Helical" evidence="10">
    <location>
        <begin position="22"/>
        <end position="47"/>
    </location>
</feature>
<keyword evidence="6" id="KW-0833">Ubl conjugation pathway</keyword>
<name>A0ABQ7AMR9_BRACR</name>
<dbReference type="InterPro" id="IPR012337">
    <property type="entry name" value="RNaseH-like_sf"/>
</dbReference>
<accession>A0ABQ7AMR9</accession>
<dbReference type="InterPro" id="IPR001841">
    <property type="entry name" value="Znf_RING"/>
</dbReference>
<dbReference type="InterPro" id="IPR053238">
    <property type="entry name" value="RING-H2_zinc_finger"/>
</dbReference>
<proteinExistence type="inferred from homology"/>
<keyword evidence="4" id="KW-0479">Metal-binding</keyword>
<comment type="pathway">
    <text evidence="2">Protein modification; protein ubiquitination.</text>
</comment>
<dbReference type="Proteomes" id="UP000266723">
    <property type="component" value="Unassembled WGS sequence"/>
</dbReference>
<dbReference type="CDD" id="cd06222">
    <property type="entry name" value="RNase_H_like"/>
    <property type="match status" value="1"/>
</dbReference>
<dbReference type="InterPro" id="IPR036397">
    <property type="entry name" value="RNaseH_sf"/>
</dbReference>
<feature type="domain" description="RING-type" evidence="11">
    <location>
        <begin position="101"/>
        <end position="143"/>
    </location>
</feature>
<evidence type="ECO:0000256" key="1">
    <source>
        <dbReference type="ARBA" id="ARBA00000900"/>
    </source>
</evidence>
<evidence type="ECO:0000256" key="7">
    <source>
        <dbReference type="ARBA" id="ARBA00022833"/>
    </source>
</evidence>
<dbReference type="InterPro" id="IPR013083">
    <property type="entry name" value="Znf_RING/FYVE/PHD"/>
</dbReference>
<protein>
    <recommendedName>
        <fullName evidence="3">RING-type E3 ubiquitin transferase</fullName>
        <ecNumber evidence="3">2.3.2.27</ecNumber>
    </recommendedName>
</protein>
<dbReference type="PROSITE" id="PS50089">
    <property type="entry name" value="ZF_RING_2"/>
    <property type="match status" value="1"/>
</dbReference>
<dbReference type="SUPFAM" id="SSF57850">
    <property type="entry name" value="RING/U-box"/>
    <property type="match status" value="1"/>
</dbReference>
<dbReference type="Gene3D" id="3.30.40.10">
    <property type="entry name" value="Zinc/RING finger domain, C3HC4 (zinc finger)"/>
    <property type="match status" value="1"/>
</dbReference>
<comment type="similarity">
    <text evidence="8">Belongs to the RING-type zinc finger family. ATL subfamily.</text>
</comment>
<keyword evidence="10" id="KW-1133">Transmembrane helix</keyword>
<evidence type="ECO:0000256" key="2">
    <source>
        <dbReference type="ARBA" id="ARBA00004906"/>
    </source>
</evidence>
<evidence type="ECO:0000256" key="8">
    <source>
        <dbReference type="ARBA" id="ARBA00024209"/>
    </source>
</evidence>
<dbReference type="SUPFAM" id="SSF53098">
    <property type="entry name" value="Ribonuclease H-like"/>
    <property type="match status" value="1"/>
</dbReference>
<dbReference type="SMART" id="SM00184">
    <property type="entry name" value="RING"/>
    <property type="match status" value="1"/>
</dbReference>
<keyword evidence="5 9" id="KW-0863">Zinc-finger</keyword>